<feature type="transmembrane region" description="Helical" evidence="1">
    <location>
        <begin position="203"/>
        <end position="220"/>
    </location>
</feature>
<evidence type="ECO:0000259" key="2">
    <source>
        <dbReference type="Pfam" id="PF01970"/>
    </source>
</evidence>
<keyword evidence="4" id="KW-1185">Reference proteome</keyword>
<evidence type="ECO:0000313" key="3">
    <source>
        <dbReference type="EMBL" id="SFT90938.1"/>
    </source>
</evidence>
<feature type="transmembrane region" description="Helical" evidence="1">
    <location>
        <begin position="390"/>
        <end position="407"/>
    </location>
</feature>
<dbReference type="STRING" id="999627.SAMN05216236_11251"/>
<dbReference type="eggNOG" id="COG3333">
    <property type="taxonomic scope" value="Bacteria"/>
</dbReference>
<feature type="transmembrane region" description="Helical" evidence="1">
    <location>
        <begin position="319"/>
        <end position="342"/>
    </location>
</feature>
<evidence type="ECO:0000313" key="4">
    <source>
        <dbReference type="Proteomes" id="UP000182466"/>
    </source>
</evidence>
<feature type="transmembrane region" description="Helical" evidence="1">
    <location>
        <begin position="147"/>
        <end position="164"/>
    </location>
</feature>
<feature type="transmembrane region" description="Helical" evidence="1">
    <location>
        <begin position="170"/>
        <end position="191"/>
    </location>
</feature>
<protein>
    <submittedName>
        <fullName evidence="3">TctA family transporter</fullName>
    </submittedName>
</protein>
<dbReference type="AlphaFoldDB" id="A0A1I7BUS5"/>
<feature type="domain" description="DUF112" evidence="2">
    <location>
        <begin position="20"/>
        <end position="437"/>
    </location>
</feature>
<feature type="transmembrane region" description="Helical" evidence="1">
    <location>
        <begin position="354"/>
        <end position="378"/>
    </location>
</feature>
<dbReference type="RefSeq" id="WP_027264054.1">
    <property type="nucleotide sequence ID" value="NZ_FPAW01000012.1"/>
</dbReference>
<dbReference type="OrthoDB" id="9791872at2"/>
<dbReference type="Proteomes" id="UP000182466">
    <property type="component" value="Unassembled WGS sequence"/>
</dbReference>
<dbReference type="PANTHER" id="PTHR35342">
    <property type="entry name" value="TRICARBOXYLIC TRANSPORT PROTEIN"/>
    <property type="match status" value="1"/>
</dbReference>
<proteinExistence type="predicted"/>
<feature type="transmembrane region" description="Helical" evidence="1">
    <location>
        <begin position="471"/>
        <end position="490"/>
    </location>
</feature>
<evidence type="ECO:0000256" key="1">
    <source>
        <dbReference type="SAM" id="Phobius"/>
    </source>
</evidence>
<organism evidence="3 4">
    <name type="scientific">Sedimentitalea nanhaiensis</name>
    <dbReference type="NCBI Taxonomy" id="999627"/>
    <lineage>
        <taxon>Bacteria</taxon>
        <taxon>Pseudomonadati</taxon>
        <taxon>Pseudomonadota</taxon>
        <taxon>Alphaproteobacteria</taxon>
        <taxon>Rhodobacterales</taxon>
        <taxon>Paracoccaceae</taxon>
        <taxon>Sedimentitalea</taxon>
    </lineage>
</organism>
<accession>A0A1I7BUS5</accession>
<dbReference type="PANTHER" id="PTHR35342:SF5">
    <property type="entry name" value="TRICARBOXYLIC TRANSPORT PROTEIN"/>
    <property type="match status" value="1"/>
</dbReference>
<gene>
    <name evidence="3" type="ORF">SAMN05216236_11251</name>
</gene>
<feature type="transmembrane region" description="Helical" evidence="1">
    <location>
        <begin position="108"/>
        <end position="135"/>
    </location>
</feature>
<keyword evidence="1" id="KW-0812">Transmembrane</keyword>
<feature type="transmembrane region" description="Helical" evidence="1">
    <location>
        <begin position="19"/>
        <end position="49"/>
    </location>
</feature>
<keyword evidence="1" id="KW-0472">Membrane</keyword>
<name>A0A1I7BUS5_9RHOB</name>
<dbReference type="InterPro" id="IPR002823">
    <property type="entry name" value="DUF112_TM"/>
</dbReference>
<reference evidence="3 4" key="1">
    <citation type="submission" date="2016-10" db="EMBL/GenBank/DDBJ databases">
        <authorList>
            <person name="de Groot N.N."/>
        </authorList>
    </citation>
    <scope>NUCLEOTIDE SEQUENCE [LARGE SCALE GENOMIC DNA]</scope>
    <source>
        <strain evidence="3 4">CGMCC 1.10959</strain>
    </source>
</reference>
<feature type="transmembrane region" description="Helical" evidence="1">
    <location>
        <begin position="61"/>
        <end position="82"/>
    </location>
</feature>
<feature type="transmembrane region" description="Helical" evidence="1">
    <location>
        <begin position="258"/>
        <end position="281"/>
    </location>
</feature>
<dbReference type="EMBL" id="FPAW01000012">
    <property type="protein sequence ID" value="SFT90938.1"/>
    <property type="molecule type" value="Genomic_DNA"/>
</dbReference>
<keyword evidence="1" id="KW-1133">Transmembrane helix</keyword>
<sequence>MDLISGIALGLNVAVTTEALLFCLIGVSVGMFIGVLPGIGPLAAVAMTLPITYHLEPMSALIMLAGIFYGAQYGGSTASILLNLPGTSTTAVTALDGYPMAKQGRAGVALFITTITSFVGGCFAIVLVMSFAPALGQMALKFSSAEYFSIMLLGLVAAATMSLGSPIKGLISVVAGLLLATVGMDSTSGVVRYSFGVLELQDGLNLVAMAMGLFGVAELLKNAGKPRDLAPQKVRMRELIPTRKDMKECWKPTLRGSVVGSFVGILPGAGPTLAAFLAYAFEKRVSRTPEKFGRGAIEGISAPEAANNASTQAAFIPTLALGIPGDAGMAVLLGAMMIHGITPRPEFFTTNADLFWGLVVSFWIGNFMLLILNIPLIGFWVRVLTVPQRLLFPAILFFICIGVYSVSNSPFDVMTVIVFGIVGYLMNAYGYPPAPMLMGFILGPMIEQHFRRALLFSRGDITTFIDRPISATFLVLTLLLIASIAIPTLIARRRGLPAED</sequence>
<dbReference type="Pfam" id="PF01970">
    <property type="entry name" value="TctA"/>
    <property type="match status" value="1"/>
</dbReference>